<dbReference type="Pfam" id="PF00085">
    <property type="entry name" value="Thioredoxin"/>
    <property type="match status" value="1"/>
</dbReference>
<organism evidence="2 3">
    <name type="scientific">Fundicoccus culcitae</name>
    <dbReference type="NCBI Taxonomy" id="2969821"/>
    <lineage>
        <taxon>Bacteria</taxon>
        <taxon>Bacillati</taxon>
        <taxon>Bacillota</taxon>
        <taxon>Bacilli</taxon>
        <taxon>Lactobacillales</taxon>
        <taxon>Aerococcaceae</taxon>
        <taxon>Fundicoccus</taxon>
    </lineage>
</organism>
<dbReference type="Proteomes" id="UP001315967">
    <property type="component" value="Chromosome"/>
</dbReference>
<name>A0ABY5PA48_9LACT</name>
<keyword evidence="3" id="KW-1185">Reference proteome</keyword>
<dbReference type="CDD" id="cd02947">
    <property type="entry name" value="TRX_family"/>
    <property type="match status" value="1"/>
</dbReference>
<reference evidence="2 3" key="1">
    <citation type="submission" date="2022-08" db="EMBL/GenBank/DDBJ databases">
        <title>Aerococcaceae sp. nov isolated from spoiled eye mask.</title>
        <authorList>
            <person name="Zhou G."/>
            <person name="Xie X.-B."/>
            <person name="Shi Q.-S."/>
            <person name="Wang Y.-S."/>
            <person name="Wen X."/>
            <person name="Peng H."/>
            <person name="Yang X.-J."/>
            <person name="Tao H.-B."/>
            <person name="Huang X.-M."/>
        </authorList>
    </citation>
    <scope>NUCLEOTIDE SEQUENCE [LARGE SCALE GENOMIC DNA]</scope>
    <source>
        <strain evidence="3">DM20194951</strain>
    </source>
</reference>
<evidence type="ECO:0000313" key="3">
    <source>
        <dbReference type="Proteomes" id="UP001315967"/>
    </source>
</evidence>
<dbReference type="EMBL" id="CP102453">
    <property type="protein sequence ID" value="UUX35360.1"/>
    <property type="molecule type" value="Genomic_DNA"/>
</dbReference>
<sequence>MEKQLNTLEEVRNFINSEKYALLFVAGHTCSVCHALEPQVDRLLTNYPDVQTAIAYIEDIPELAGEFLIFTVPVVILFEDGKRMDSMARFVPIADLDKKLTMMTQ</sequence>
<evidence type="ECO:0000313" key="2">
    <source>
        <dbReference type="EMBL" id="UUX35360.1"/>
    </source>
</evidence>
<dbReference type="InterPro" id="IPR013766">
    <property type="entry name" value="Thioredoxin_domain"/>
</dbReference>
<dbReference type="Gene3D" id="3.40.30.10">
    <property type="entry name" value="Glutaredoxin"/>
    <property type="match status" value="1"/>
</dbReference>
<dbReference type="SUPFAM" id="SSF52833">
    <property type="entry name" value="Thioredoxin-like"/>
    <property type="match status" value="1"/>
</dbReference>
<proteinExistence type="predicted"/>
<evidence type="ECO:0000259" key="1">
    <source>
        <dbReference type="Pfam" id="PF00085"/>
    </source>
</evidence>
<dbReference type="InterPro" id="IPR036249">
    <property type="entry name" value="Thioredoxin-like_sf"/>
</dbReference>
<dbReference type="RefSeq" id="WP_313794848.1">
    <property type="nucleotide sequence ID" value="NZ_CP102453.1"/>
</dbReference>
<feature type="domain" description="Thioredoxin" evidence="1">
    <location>
        <begin position="12"/>
        <end position="98"/>
    </location>
</feature>
<gene>
    <name evidence="2" type="ORF">NRE15_06865</name>
</gene>
<accession>A0ABY5PA48</accession>
<protein>
    <submittedName>
        <fullName evidence="2">Thioredoxin family protein</fullName>
    </submittedName>
</protein>